<accession>A0A6F8Z233</accession>
<organism evidence="2">
    <name type="scientific">Streptomyces violaceusniger</name>
    <dbReference type="NCBI Taxonomy" id="68280"/>
    <lineage>
        <taxon>Bacteria</taxon>
        <taxon>Bacillati</taxon>
        <taxon>Actinomycetota</taxon>
        <taxon>Actinomycetes</taxon>
        <taxon>Kitasatosporales</taxon>
        <taxon>Streptomycetaceae</taxon>
        <taxon>Streptomyces</taxon>
        <taxon>Streptomyces violaceusniger group</taxon>
    </lineage>
</organism>
<proteinExistence type="predicted"/>
<name>A0A6F8Z233_STRVO</name>
<sequence>MEDRKIEVWRPMAILLQVFISAGVAILIFVLGEVFIRQRARQAKKESIEATYQKYAEPLMLSASQLFWRLDEVFNPGGAGYYLQGHEHHVRYERYKTLSTLYRMASLLGWIRALRRELVFIRGSNPAVVKDLDGALESYASALADGRRVETRMVESLIHLWLIRANHLSPEVIAQAGIQTARQVAYALHEKQVSSVKYLSEADQLALSREIADSLTGALSCAPVADDLLKETIKRAVVYLSVREAWFYRDWQSGIGDLMIKQVKGSQRDFEIIGYKDFEEMCDGQEEVQLIWLRRLYAVIDDLDVDGDRFSDSRIDQLHETYLATAKMIEALHQSDSVQSQIPESTRNAVNRVLQAA</sequence>
<dbReference type="AlphaFoldDB" id="A0A6F8Z233"/>
<evidence type="ECO:0000256" key="1">
    <source>
        <dbReference type="SAM" id="Phobius"/>
    </source>
</evidence>
<keyword evidence="1" id="KW-0472">Membrane</keyword>
<gene>
    <name evidence="2" type="primary">orf38</name>
</gene>
<feature type="transmembrane region" description="Helical" evidence="1">
    <location>
        <begin position="12"/>
        <end position="36"/>
    </location>
</feature>
<dbReference type="EMBL" id="LC535008">
    <property type="protein sequence ID" value="BCD33706.1"/>
    <property type="molecule type" value="Genomic_DNA"/>
</dbReference>
<keyword evidence="1" id="KW-1133">Transmembrane helix</keyword>
<keyword evidence="1" id="KW-0812">Transmembrane</keyword>
<evidence type="ECO:0000313" key="2">
    <source>
        <dbReference type="EMBL" id="BCD33706.1"/>
    </source>
</evidence>
<protein>
    <submittedName>
        <fullName evidence="2">Uncharacterized protein</fullName>
    </submittedName>
</protein>
<reference evidence="2" key="1">
    <citation type="submission" date="2020-03" db="EMBL/GenBank/DDBJ databases">
        <title>Biosynthetic gene cluster for putative Q6402A.</title>
        <authorList>
            <person name="Maruyama C."/>
        </authorList>
    </citation>
    <scope>NUCLEOTIDE SEQUENCE</scope>
    <source>
        <strain evidence="2">4521-SVS3</strain>
    </source>
</reference>